<gene>
    <name evidence="1" type="ORF">TNCV_1915921</name>
</gene>
<dbReference type="Proteomes" id="UP000887159">
    <property type="component" value="Unassembled WGS sequence"/>
</dbReference>
<reference evidence="1" key="1">
    <citation type="submission" date="2020-08" db="EMBL/GenBank/DDBJ databases">
        <title>Multicomponent nature underlies the extraordinary mechanical properties of spider dragline silk.</title>
        <authorList>
            <person name="Kono N."/>
            <person name="Nakamura H."/>
            <person name="Mori M."/>
            <person name="Yoshida Y."/>
            <person name="Ohtoshi R."/>
            <person name="Malay A.D."/>
            <person name="Moran D.A.P."/>
            <person name="Tomita M."/>
            <person name="Numata K."/>
            <person name="Arakawa K."/>
        </authorList>
    </citation>
    <scope>NUCLEOTIDE SEQUENCE</scope>
</reference>
<evidence type="ECO:0000313" key="2">
    <source>
        <dbReference type="Proteomes" id="UP000887159"/>
    </source>
</evidence>
<comment type="caution">
    <text evidence="1">The sequence shown here is derived from an EMBL/GenBank/DDBJ whole genome shotgun (WGS) entry which is preliminary data.</text>
</comment>
<keyword evidence="2" id="KW-1185">Reference proteome</keyword>
<sequence length="117" mass="13698">MIKFIDVCEVWFLPESVARVDAIVGDHHCSRPSSFHKLRKLICRPGKQFNLVINEEPLDNACHRWSCIIHEIWLWSSPKGKERQLASTPLRCSASCLKYRQYVLEECESDIQYRPIP</sequence>
<accession>A0A8X6W0L8</accession>
<organism evidence="1 2">
    <name type="scientific">Trichonephila clavipes</name>
    <name type="common">Golden silk orbweaver</name>
    <name type="synonym">Nephila clavipes</name>
    <dbReference type="NCBI Taxonomy" id="2585209"/>
    <lineage>
        <taxon>Eukaryota</taxon>
        <taxon>Metazoa</taxon>
        <taxon>Ecdysozoa</taxon>
        <taxon>Arthropoda</taxon>
        <taxon>Chelicerata</taxon>
        <taxon>Arachnida</taxon>
        <taxon>Araneae</taxon>
        <taxon>Araneomorphae</taxon>
        <taxon>Entelegynae</taxon>
        <taxon>Araneoidea</taxon>
        <taxon>Nephilidae</taxon>
        <taxon>Trichonephila</taxon>
    </lineage>
</organism>
<evidence type="ECO:0000313" key="1">
    <source>
        <dbReference type="EMBL" id="GFY25842.1"/>
    </source>
</evidence>
<name>A0A8X6W0L8_TRICX</name>
<dbReference type="AlphaFoldDB" id="A0A8X6W0L8"/>
<dbReference type="EMBL" id="BMAU01021373">
    <property type="protein sequence ID" value="GFY25842.1"/>
    <property type="molecule type" value="Genomic_DNA"/>
</dbReference>
<proteinExistence type="predicted"/>
<protein>
    <submittedName>
        <fullName evidence="1">Uncharacterized protein</fullName>
    </submittedName>
</protein>